<protein>
    <submittedName>
        <fullName evidence="1">Uncharacterized protein</fullName>
    </submittedName>
</protein>
<evidence type="ECO:0000313" key="1">
    <source>
        <dbReference type="EMBL" id="CCM65388.1"/>
    </source>
</evidence>
<comment type="caution">
    <text evidence="1">The sequence shown here is derived from an EMBL/GenBank/DDBJ whole genome shotgun (WGS) entry which is preliminary data.</text>
</comment>
<organism evidence="1 2">
    <name type="scientific">Candidatus Neomicrothrix parvicella RN1</name>
    <dbReference type="NCBI Taxonomy" id="1229780"/>
    <lineage>
        <taxon>Bacteria</taxon>
        <taxon>Bacillati</taxon>
        <taxon>Actinomycetota</taxon>
        <taxon>Acidimicrobiia</taxon>
        <taxon>Acidimicrobiales</taxon>
        <taxon>Microthrixaceae</taxon>
        <taxon>Candidatus Neomicrothrix</taxon>
    </lineage>
</organism>
<reference evidence="1 2" key="1">
    <citation type="journal article" date="2013" name="ISME J.">
        <title>Metabolic model for the filamentous 'Candidatus Microthrix parvicella' based on genomic and metagenomic analyses.</title>
        <authorList>
            <person name="Jon McIlroy S."/>
            <person name="Kristiansen R."/>
            <person name="Albertsen M."/>
            <person name="Michael Karst S."/>
            <person name="Rossetti S."/>
            <person name="Lund Nielsen J."/>
            <person name="Tandoi V."/>
            <person name="James Seviour R."/>
            <person name="Nielsen P.H."/>
        </authorList>
    </citation>
    <scope>NUCLEOTIDE SEQUENCE [LARGE SCALE GENOMIC DNA]</scope>
    <source>
        <strain evidence="1 2">RN1</strain>
    </source>
</reference>
<dbReference type="EMBL" id="CANL01000067">
    <property type="protein sequence ID" value="CCM65388.1"/>
    <property type="molecule type" value="Genomic_DNA"/>
</dbReference>
<accession>R4Z3U6</accession>
<evidence type="ECO:0000313" key="2">
    <source>
        <dbReference type="Proteomes" id="UP000018291"/>
    </source>
</evidence>
<dbReference type="Proteomes" id="UP000018291">
    <property type="component" value="Unassembled WGS sequence"/>
</dbReference>
<gene>
    <name evidence="1" type="ORF">BN381_70087</name>
</gene>
<dbReference type="HOGENOM" id="CLU_2477603_0_0_11"/>
<proteinExistence type="predicted"/>
<name>R4Z3U6_9ACTN</name>
<keyword evidence="2" id="KW-1185">Reference proteome</keyword>
<sequence>MSAWGERDFEQDLASTAASLVEPGEEVQGSCVANRKRFLTGRVAPLIIAQERLIAQGMRRFAAASYRVNVDVSNLPNRERNGNPERS</sequence>
<dbReference type="AlphaFoldDB" id="R4Z3U6"/>